<name>A0AAU8JE11_9CYAN</name>
<keyword evidence="2" id="KW-0472">Membrane</keyword>
<dbReference type="EMBL" id="CP159837">
    <property type="protein sequence ID" value="XCM36974.1"/>
    <property type="molecule type" value="Genomic_DNA"/>
</dbReference>
<feature type="domain" description="EamA" evidence="3">
    <location>
        <begin position="182"/>
        <end position="315"/>
    </location>
</feature>
<feature type="transmembrane region" description="Helical" evidence="2">
    <location>
        <begin position="299"/>
        <end position="315"/>
    </location>
</feature>
<dbReference type="InterPro" id="IPR037185">
    <property type="entry name" value="EmrE-like"/>
</dbReference>
<feature type="transmembrane region" description="Helical" evidence="2">
    <location>
        <begin position="180"/>
        <end position="201"/>
    </location>
</feature>
<accession>A0AAU8JE11</accession>
<dbReference type="SUPFAM" id="SSF103481">
    <property type="entry name" value="Multidrug resistance efflux transporter EmrE"/>
    <property type="match status" value="2"/>
</dbReference>
<organism evidence="4">
    <name type="scientific">Planktothricoides raciborskii GIHE-MW2</name>
    <dbReference type="NCBI Taxonomy" id="2792601"/>
    <lineage>
        <taxon>Bacteria</taxon>
        <taxon>Bacillati</taxon>
        <taxon>Cyanobacteriota</taxon>
        <taxon>Cyanophyceae</taxon>
        <taxon>Oscillatoriophycideae</taxon>
        <taxon>Oscillatoriales</taxon>
        <taxon>Oscillatoriaceae</taxon>
        <taxon>Planktothricoides</taxon>
    </lineage>
</organism>
<protein>
    <submittedName>
        <fullName evidence="4">DMT family transporter</fullName>
    </submittedName>
</protein>
<dbReference type="Gene3D" id="1.10.3730.20">
    <property type="match status" value="1"/>
</dbReference>
<sequence>MISNPSISILFNRFKINSPGSIFSLFLALIALSFAAILIKLCEQEMSAIGTVFNRLWMASILLGGWDWIAQMGDRTPESDLPGLTLTTQPQTIPNFREIALLFLVGIIGTASVLCWAWSLTQTSVANSTLMRNLSPLFTCILGGIFLQQQFEIRLIGGLFLGIFGASLIGMNDIQIGLEYLWGDGLGLLAALFYALNLSILEYLRPKFSAVKLLFWRCTIGAIALLPLIWLTQDSFFPHSWRGWATVFILASLCQCFGQCMLIHNLKYFSSTFIAIFLLLEPTLTAIFAWVIFGETLSGLNSLGFVIILSGIFLAKTSQSSHKKILIEEKTT</sequence>
<feature type="domain" description="EamA" evidence="3">
    <location>
        <begin position="22"/>
        <end position="170"/>
    </location>
</feature>
<feature type="transmembrane region" description="Helical" evidence="2">
    <location>
        <begin position="20"/>
        <end position="39"/>
    </location>
</feature>
<dbReference type="GO" id="GO:0016020">
    <property type="term" value="C:membrane"/>
    <property type="evidence" value="ECO:0007669"/>
    <property type="project" value="InterPro"/>
</dbReference>
<gene>
    <name evidence="4" type="ORF">ABWT76_005776</name>
</gene>
<evidence type="ECO:0000256" key="2">
    <source>
        <dbReference type="SAM" id="Phobius"/>
    </source>
</evidence>
<feature type="transmembrane region" description="Helical" evidence="2">
    <location>
        <begin position="213"/>
        <end position="232"/>
    </location>
</feature>
<reference evidence="4" key="1">
    <citation type="submission" date="2024-07" db="EMBL/GenBank/DDBJ databases">
        <authorList>
            <person name="Kim Y.J."/>
            <person name="Jeong J.Y."/>
        </authorList>
    </citation>
    <scope>NUCLEOTIDE SEQUENCE</scope>
    <source>
        <strain evidence="4">GIHE-MW2</strain>
    </source>
</reference>
<keyword evidence="2" id="KW-1133">Transmembrane helix</keyword>
<dbReference type="PANTHER" id="PTHR22911">
    <property type="entry name" value="ACYL-MALONYL CONDENSING ENZYME-RELATED"/>
    <property type="match status" value="1"/>
</dbReference>
<comment type="similarity">
    <text evidence="1">Belongs to the EamA transporter family.</text>
</comment>
<feature type="transmembrane region" description="Helical" evidence="2">
    <location>
        <begin position="273"/>
        <end position="293"/>
    </location>
</feature>
<dbReference type="RefSeq" id="WP_072160706.1">
    <property type="nucleotide sequence ID" value="NZ_CP159837.1"/>
</dbReference>
<proteinExistence type="inferred from homology"/>
<evidence type="ECO:0000259" key="3">
    <source>
        <dbReference type="Pfam" id="PF00892"/>
    </source>
</evidence>
<feature type="transmembrane region" description="Helical" evidence="2">
    <location>
        <begin position="99"/>
        <end position="119"/>
    </location>
</feature>
<dbReference type="InterPro" id="IPR000620">
    <property type="entry name" value="EamA_dom"/>
</dbReference>
<dbReference type="PANTHER" id="PTHR22911:SF76">
    <property type="entry name" value="EAMA DOMAIN-CONTAINING PROTEIN"/>
    <property type="match status" value="1"/>
</dbReference>
<evidence type="ECO:0000313" key="4">
    <source>
        <dbReference type="EMBL" id="XCM36974.1"/>
    </source>
</evidence>
<dbReference type="Pfam" id="PF00892">
    <property type="entry name" value="EamA"/>
    <property type="match status" value="2"/>
</dbReference>
<evidence type="ECO:0000256" key="1">
    <source>
        <dbReference type="ARBA" id="ARBA00007362"/>
    </source>
</evidence>
<keyword evidence="2" id="KW-0812">Transmembrane</keyword>
<feature type="transmembrane region" description="Helical" evidence="2">
    <location>
        <begin position="155"/>
        <end position="174"/>
    </location>
</feature>
<dbReference type="AlphaFoldDB" id="A0AAU8JE11"/>
<feature type="transmembrane region" description="Helical" evidence="2">
    <location>
        <begin position="244"/>
        <end position="266"/>
    </location>
</feature>